<feature type="transmembrane region" description="Helical" evidence="5">
    <location>
        <begin position="33"/>
        <end position="53"/>
    </location>
</feature>
<evidence type="ECO:0000256" key="2">
    <source>
        <dbReference type="ARBA" id="ARBA00022692"/>
    </source>
</evidence>
<reference evidence="7 8" key="1">
    <citation type="journal article" date="2010" name="J. Bacteriol.">
        <title>Complete genome sequence of "Candidatus Puniceispirillum marinum" IMCC1322, a representative of the SAR116 clade in the Alphaproteobacteria.</title>
        <authorList>
            <person name="Oh H.M."/>
            <person name="Kwon K.K."/>
            <person name="Kang I."/>
            <person name="Kang S.G."/>
            <person name="Lee J.H."/>
            <person name="Kim S.J."/>
            <person name="Cho J.C."/>
        </authorList>
    </citation>
    <scope>NUCLEOTIDE SEQUENCE [LARGE SCALE GENOMIC DNA]</scope>
    <source>
        <strain evidence="7 8">IMCC1322</strain>
    </source>
</reference>
<keyword evidence="7" id="KW-0378">Hydrolase</keyword>
<evidence type="ECO:0000256" key="5">
    <source>
        <dbReference type="SAM" id="Phobius"/>
    </source>
</evidence>
<feature type="domain" description="EamA" evidence="6">
    <location>
        <begin position="152"/>
        <end position="284"/>
    </location>
</feature>
<feature type="transmembrane region" description="Helical" evidence="5">
    <location>
        <begin position="92"/>
        <end position="114"/>
    </location>
</feature>
<feature type="domain" description="EamA" evidence="6">
    <location>
        <begin position="9"/>
        <end position="137"/>
    </location>
</feature>
<dbReference type="STRING" id="488538.SAR116_2069"/>
<evidence type="ECO:0000259" key="6">
    <source>
        <dbReference type="Pfam" id="PF00892"/>
    </source>
</evidence>
<feature type="transmembrane region" description="Helical" evidence="5">
    <location>
        <begin position="244"/>
        <end position="263"/>
    </location>
</feature>
<dbReference type="AlphaFoldDB" id="D5BNB9"/>
<feature type="transmembrane region" description="Helical" evidence="5">
    <location>
        <begin position="7"/>
        <end position="27"/>
    </location>
</feature>
<dbReference type="InterPro" id="IPR037185">
    <property type="entry name" value="EmrE-like"/>
</dbReference>
<organism evidence="7 8">
    <name type="scientific">Puniceispirillum marinum (strain IMCC1322)</name>
    <dbReference type="NCBI Taxonomy" id="488538"/>
    <lineage>
        <taxon>Bacteria</taxon>
        <taxon>Pseudomonadati</taxon>
        <taxon>Pseudomonadota</taxon>
        <taxon>Alphaproteobacteria</taxon>
        <taxon>Candidatus Puniceispirillales</taxon>
        <taxon>Candidatus Puniceispirillaceae</taxon>
        <taxon>Candidatus Puniceispirillum</taxon>
    </lineage>
</organism>
<keyword evidence="4 5" id="KW-0472">Membrane</keyword>
<dbReference type="RefSeq" id="WP_013046939.1">
    <property type="nucleotide sequence ID" value="NC_014010.1"/>
</dbReference>
<dbReference type="KEGG" id="apb:SAR116_2069"/>
<evidence type="ECO:0000256" key="4">
    <source>
        <dbReference type="ARBA" id="ARBA00023136"/>
    </source>
</evidence>
<keyword evidence="3 5" id="KW-1133">Transmembrane helix</keyword>
<dbReference type="EMBL" id="CP001751">
    <property type="protein sequence ID" value="ADE40312.1"/>
    <property type="molecule type" value="Genomic_DNA"/>
</dbReference>
<evidence type="ECO:0000313" key="7">
    <source>
        <dbReference type="EMBL" id="ADE40312.1"/>
    </source>
</evidence>
<dbReference type="HOGENOM" id="CLU_033863_5_2_5"/>
<dbReference type="SUPFAM" id="SSF103481">
    <property type="entry name" value="Multidrug resistance efflux transporter EmrE"/>
    <property type="match status" value="2"/>
</dbReference>
<dbReference type="eggNOG" id="COG0697">
    <property type="taxonomic scope" value="Bacteria"/>
</dbReference>
<dbReference type="Pfam" id="PF00892">
    <property type="entry name" value="EamA"/>
    <property type="match status" value="2"/>
</dbReference>
<feature type="transmembrane region" description="Helical" evidence="5">
    <location>
        <begin position="126"/>
        <end position="146"/>
    </location>
</feature>
<dbReference type="Proteomes" id="UP000007460">
    <property type="component" value="Chromosome"/>
</dbReference>
<accession>D5BNB9</accession>
<dbReference type="OrthoDB" id="9810556at2"/>
<dbReference type="PANTHER" id="PTHR32322:SF9">
    <property type="entry name" value="AMINO-ACID METABOLITE EFFLUX PUMP-RELATED"/>
    <property type="match status" value="1"/>
</dbReference>
<sequence>MTNKDWLRIVTLGVLWGSSFLYAEILLRYLNPLMIVFLRVSLAGLILLLICLIKRMPIQLTGTDLFTIGVMGALNNVIPFSLIVWGQQTTTGGLASIINASTAFFSILLAALFIPQERLTWNRVGGVLIGVTGVAMAVGPANILQFSGSDSGKYMILLATISYAIAGVWAKMRMQNLPSMISATGMLVASAMMMVPLLFVTDTFQIAPIDLYVFFIAFQFAVICSVLAYLLYFKILETMGAGNLLICTIIVPPSAILLEVLVLDEVIGLNELAGLAIVTAGMIVLDGRLLPRR</sequence>
<evidence type="ECO:0000313" key="8">
    <source>
        <dbReference type="Proteomes" id="UP000007460"/>
    </source>
</evidence>
<feature type="transmembrane region" description="Helical" evidence="5">
    <location>
        <begin position="152"/>
        <end position="170"/>
    </location>
</feature>
<feature type="transmembrane region" description="Helical" evidence="5">
    <location>
        <begin position="269"/>
        <end position="290"/>
    </location>
</feature>
<keyword evidence="8" id="KW-1185">Reference proteome</keyword>
<dbReference type="GO" id="GO:0016020">
    <property type="term" value="C:membrane"/>
    <property type="evidence" value="ECO:0007669"/>
    <property type="project" value="UniProtKB-SubCell"/>
</dbReference>
<dbReference type="PANTHER" id="PTHR32322">
    <property type="entry name" value="INNER MEMBRANE TRANSPORTER"/>
    <property type="match status" value="1"/>
</dbReference>
<gene>
    <name evidence="7" type="ordered locus">SAR116_2069</name>
</gene>
<dbReference type="InterPro" id="IPR050638">
    <property type="entry name" value="AA-Vitamin_Transporters"/>
</dbReference>
<feature type="transmembrane region" description="Helical" evidence="5">
    <location>
        <begin position="177"/>
        <end position="199"/>
    </location>
</feature>
<feature type="transmembrane region" description="Helical" evidence="5">
    <location>
        <begin position="65"/>
        <end position="86"/>
    </location>
</feature>
<evidence type="ECO:0000256" key="1">
    <source>
        <dbReference type="ARBA" id="ARBA00004141"/>
    </source>
</evidence>
<keyword evidence="2 5" id="KW-0812">Transmembrane</keyword>
<dbReference type="InterPro" id="IPR000620">
    <property type="entry name" value="EamA_dom"/>
</dbReference>
<comment type="subcellular location">
    <subcellularLocation>
        <location evidence="1">Membrane</location>
        <topology evidence="1">Multi-pass membrane protein</topology>
    </subcellularLocation>
</comment>
<feature type="transmembrane region" description="Helical" evidence="5">
    <location>
        <begin position="211"/>
        <end position="232"/>
    </location>
</feature>
<name>D5BNB9_PUNMI</name>
<dbReference type="GO" id="GO:0050380">
    <property type="term" value="F:undecaprenyl-diphosphatase activity"/>
    <property type="evidence" value="ECO:0007669"/>
    <property type="project" value="UniProtKB-EC"/>
</dbReference>
<dbReference type="EC" id="3.6.1.27" evidence="7"/>
<protein>
    <submittedName>
        <fullName evidence="7">ABC transporter, membrane spanning protein</fullName>
        <ecNumber evidence="7">3.6.1.27</ecNumber>
    </submittedName>
</protein>
<proteinExistence type="predicted"/>
<evidence type="ECO:0000256" key="3">
    <source>
        <dbReference type="ARBA" id="ARBA00022989"/>
    </source>
</evidence>